<comment type="subcellular location">
    <subcellularLocation>
        <location evidence="2">Cell membrane</location>
        <topology evidence="2">Multi-pass membrane protein</topology>
    </subcellularLocation>
</comment>
<feature type="transmembrane region" description="Helical" evidence="2">
    <location>
        <begin position="59"/>
        <end position="79"/>
    </location>
</feature>
<feature type="transmembrane region" description="Helical" evidence="2">
    <location>
        <begin position="145"/>
        <end position="167"/>
    </location>
</feature>
<keyword evidence="2" id="KW-0472">Membrane</keyword>
<accession>A0A084SER5</accession>
<comment type="caution">
    <text evidence="3">The sequence shown here is derived from an EMBL/GenBank/DDBJ whole genome shotgun (WGS) entry which is preliminary data.</text>
</comment>
<keyword evidence="2" id="KW-0874">Quinone</keyword>
<organism evidence="3 4">
    <name type="scientific">Archangium violaceum Cb vi76</name>
    <dbReference type="NCBI Taxonomy" id="1406225"/>
    <lineage>
        <taxon>Bacteria</taxon>
        <taxon>Pseudomonadati</taxon>
        <taxon>Myxococcota</taxon>
        <taxon>Myxococcia</taxon>
        <taxon>Myxococcales</taxon>
        <taxon>Cystobacterineae</taxon>
        <taxon>Archangiaceae</taxon>
        <taxon>Archangium</taxon>
    </lineage>
</organism>
<feature type="transmembrane region" description="Helical" evidence="2">
    <location>
        <begin position="6"/>
        <end position="25"/>
    </location>
</feature>
<dbReference type="PANTHER" id="PTHR33269">
    <property type="entry name" value="NADH-UBIQUINONE OXIDOREDUCTASE CHAIN 6"/>
    <property type="match status" value="1"/>
</dbReference>
<dbReference type="Proteomes" id="UP000028547">
    <property type="component" value="Unassembled WGS sequence"/>
</dbReference>
<dbReference type="PANTHER" id="PTHR33269:SF17">
    <property type="entry name" value="NADH-UBIQUINONE OXIDOREDUCTASE CHAIN 6"/>
    <property type="match status" value="1"/>
</dbReference>
<evidence type="ECO:0000313" key="4">
    <source>
        <dbReference type="Proteomes" id="UP000028547"/>
    </source>
</evidence>
<name>A0A084SER5_9BACT</name>
<feature type="transmembrane region" description="Helical" evidence="2">
    <location>
        <begin position="91"/>
        <end position="112"/>
    </location>
</feature>
<dbReference type="RefSeq" id="WP_043414005.1">
    <property type="nucleotide sequence ID" value="NZ_JPMI01000410.1"/>
</dbReference>
<dbReference type="AlphaFoldDB" id="A0A084SER5"/>
<dbReference type="EMBL" id="JPMI01000410">
    <property type="protein sequence ID" value="KFA86950.1"/>
    <property type="molecule type" value="Genomic_DNA"/>
</dbReference>
<protein>
    <recommendedName>
        <fullName evidence="2">NADH-quinone oxidoreductase subunit J</fullName>
        <ecNumber evidence="2">7.1.1.-</ecNumber>
    </recommendedName>
</protein>
<evidence type="ECO:0000313" key="3">
    <source>
        <dbReference type="EMBL" id="KFA86950.1"/>
    </source>
</evidence>
<comment type="function">
    <text evidence="2">NDH-1 shuttles electrons from NADH, via FMN and iron-sulfur (Fe-S) centers, to quinones in the respiratory chain. Couples the redox reaction to proton translocation (for every two electrons transferred, four hydrogen ions are translocated across the cytoplasmic membrane), and thus conserves the redox energy in a proton gradient.</text>
</comment>
<keyword evidence="2" id="KW-0520">NAD</keyword>
<feature type="transmembrane region" description="Helical" evidence="2">
    <location>
        <begin position="32"/>
        <end position="53"/>
    </location>
</feature>
<keyword evidence="2" id="KW-1133">Transmembrane helix</keyword>
<dbReference type="Gene3D" id="1.20.120.1200">
    <property type="entry name" value="NADH-ubiquinone/plastoquinone oxidoreductase chain 6, subunit NuoJ"/>
    <property type="match status" value="1"/>
</dbReference>
<dbReference type="EC" id="7.1.1.-" evidence="2"/>
<keyword evidence="3" id="KW-0830">Ubiquinone</keyword>
<gene>
    <name evidence="3" type="ORF">Q664_51000</name>
</gene>
<proteinExistence type="inferred from homology"/>
<dbReference type="GO" id="GO:0005886">
    <property type="term" value="C:plasma membrane"/>
    <property type="evidence" value="ECO:0007669"/>
    <property type="project" value="UniProtKB-SubCell"/>
</dbReference>
<dbReference type="InterPro" id="IPR042106">
    <property type="entry name" value="Nuo/plastoQ_OxRdtase_6_NuoJ"/>
</dbReference>
<dbReference type="GO" id="GO:0048038">
    <property type="term" value="F:quinone binding"/>
    <property type="evidence" value="ECO:0007669"/>
    <property type="project" value="UniProtKB-UniRule"/>
</dbReference>
<keyword evidence="2" id="KW-1003">Cell membrane</keyword>
<evidence type="ECO:0000256" key="1">
    <source>
        <dbReference type="ARBA" id="ARBA00005698"/>
    </source>
</evidence>
<keyword evidence="2" id="KW-0812">Transmembrane</keyword>
<reference evidence="3 4" key="1">
    <citation type="submission" date="2014-07" db="EMBL/GenBank/DDBJ databases">
        <title>Draft Genome Sequence of Gephyronic Acid Producer, Cystobacter violaceus Strain Cb vi76.</title>
        <authorList>
            <person name="Stevens D.C."/>
            <person name="Young J."/>
            <person name="Carmichael R."/>
            <person name="Tan J."/>
            <person name="Taylor R.E."/>
        </authorList>
    </citation>
    <scope>NUCLEOTIDE SEQUENCE [LARGE SCALE GENOMIC DNA]</scope>
    <source>
        <strain evidence="3 4">Cb vi76</strain>
    </source>
</reference>
<comment type="similarity">
    <text evidence="1 2">Belongs to the complex I subunit 6 family.</text>
</comment>
<comment type="catalytic activity">
    <reaction evidence="2">
        <text>a quinone + NADH + 5 H(+)(in) = a quinol + NAD(+) + 4 H(+)(out)</text>
        <dbReference type="Rhea" id="RHEA:57888"/>
        <dbReference type="ChEBI" id="CHEBI:15378"/>
        <dbReference type="ChEBI" id="CHEBI:24646"/>
        <dbReference type="ChEBI" id="CHEBI:57540"/>
        <dbReference type="ChEBI" id="CHEBI:57945"/>
        <dbReference type="ChEBI" id="CHEBI:132124"/>
    </reaction>
</comment>
<dbReference type="Pfam" id="PF00499">
    <property type="entry name" value="Oxidored_q3"/>
    <property type="match status" value="1"/>
</dbReference>
<sequence>MNIELVLFGAFALLTLLSAGLVIFAKSAISSAMSLVATFFFLAGIYVLLWAHTVAVLQVLVYAGAIMVLFLFVIMLLNLGEETSAGPRLTLSRILGGAAAAGLLVVLVMVIWRIPAPTTTFTGAQAVASGFGTLPAIGQVIYTQWLLPFEAVSLLLLVAMVGAVVVAKSRI</sequence>
<dbReference type="GO" id="GO:0008137">
    <property type="term" value="F:NADH dehydrogenase (ubiquinone) activity"/>
    <property type="evidence" value="ECO:0007669"/>
    <property type="project" value="UniProtKB-UniRule"/>
</dbReference>
<dbReference type="InterPro" id="IPR001457">
    <property type="entry name" value="NADH_UbQ/plastoQ_OxRdtase_su6"/>
</dbReference>
<evidence type="ECO:0000256" key="2">
    <source>
        <dbReference type="RuleBase" id="RU004429"/>
    </source>
</evidence>